<organism evidence="1 2">
    <name type="scientific">Roseburia intestinalis</name>
    <dbReference type="NCBI Taxonomy" id="166486"/>
    <lineage>
        <taxon>Bacteria</taxon>
        <taxon>Bacillati</taxon>
        <taxon>Bacillota</taxon>
        <taxon>Clostridia</taxon>
        <taxon>Lachnospirales</taxon>
        <taxon>Lachnospiraceae</taxon>
        <taxon>Roseburia</taxon>
    </lineage>
</organism>
<name>A0A6L6L4X2_9FIRM</name>
<dbReference type="RefSeq" id="WP_155219413.1">
    <property type="nucleotide sequence ID" value="NZ_WNAJ01000007.1"/>
</dbReference>
<reference evidence="1 2" key="1">
    <citation type="journal article" date="2019" name="Nat. Med.">
        <title>A library of human gut bacterial isolates paired with longitudinal multiomics data enables mechanistic microbiome research.</title>
        <authorList>
            <person name="Poyet M."/>
            <person name="Groussin M."/>
            <person name="Gibbons S.M."/>
            <person name="Avila-Pacheco J."/>
            <person name="Jiang X."/>
            <person name="Kearney S.M."/>
            <person name="Perrotta A.R."/>
            <person name="Berdy B."/>
            <person name="Zhao S."/>
            <person name="Lieberman T.D."/>
            <person name="Swanson P.K."/>
            <person name="Smith M."/>
            <person name="Roesemann S."/>
            <person name="Alexander J.E."/>
            <person name="Rich S.A."/>
            <person name="Livny J."/>
            <person name="Vlamakis H."/>
            <person name="Clish C."/>
            <person name="Bullock K."/>
            <person name="Deik A."/>
            <person name="Scott J."/>
            <person name="Pierce K.A."/>
            <person name="Xavier R.J."/>
            <person name="Alm E.J."/>
        </authorList>
    </citation>
    <scope>NUCLEOTIDE SEQUENCE [LARGE SCALE GENOMIC DNA]</scope>
    <source>
        <strain evidence="1 2">BIOML-A1</strain>
    </source>
</reference>
<protein>
    <submittedName>
        <fullName evidence="1">Plasmid mobilization relaxosome protein MobC</fullName>
    </submittedName>
</protein>
<sequence length="113" mass="13383">MRKRNVDKHIWFDRQEAQDLQKKAKKACLTEAALIRLLIRGYEPREKPDERFYDAMRELSAIGNNINQLAIKANALGFVDSQMLKNEALRWHKFQAAIEREFLRPEKSGLKWQ</sequence>
<evidence type="ECO:0000313" key="1">
    <source>
        <dbReference type="EMBL" id="MTR85016.1"/>
    </source>
</evidence>
<gene>
    <name evidence="1" type="primary">mobC</name>
    <name evidence="1" type="ORF">GMD50_08060</name>
</gene>
<dbReference type="EMBL" id="WNAJ01000007">
    <property type="protein sequence ID" value="MTR85016.1"/>
    <property type="molecule type" value="Genomic_DNA"/>
</dbReference>
<evidence type="ECO:0000313" key="2">
    <source>
        <dbReference type="Proteomes" id="UP000478483"/>
    </source>
</evidence>
<accession>A0A6L6L4X2</accession>
<dbReference type="InterPro" id="IPR053842">
    <property type="entry name" value="NikA-like"/>
</dbReference>
<dbReference type="Proteomes" id="UP000478483">
    <property type="component" value="Unassembled WGS sequence"/>
</dbReference>
<comment type="caution">
    <text evidence="1">The sequence shown here is derived from an EMBL/GenBank/DDBJ whole genome shotgun (WGS) entry which is preliminary data.</text>
</comment>
<dbReference type="AlphaFoldDB" id="A0A6L6L4X2"/>
<dbReference type="Pfam" id="PF21983">
    <property type="entry name" value="NikA-like"/>
    <property type="match status" value="1"/>
</dbReference>
<proteinExistence type="predicted"/>